<feature type="transmembrane region" description="Helical" evidence="7">
    <location>
        <begin position="180"/>
        <end position="196"/>
    </location>
</feature>
<dbReference type="EMBL" id="CP007155">
    <property type="protein sequence ID" value="AHI00122.1"/>
    <property type="molecule type" value="Genomic_DNA"/>
</dbReference>
<dbReference type="KEGG" id="kal:KALB_6763"/>
<dbReference type="PANTHER" id="PTHR42920">
    <property type="entry name" value="OS03G0707200 PROTEIN-RELATED"/>
    <property type="match status" value="1"/>
</dbReference>
<dbReference type="InterPro" id="IPR037185">
    <property type="entry name" value="EmrE-like"/>
</dbReference>
<feature type="transmembrane region" description="Helical" evidence="7">
    <location>
        <begin position="128"/>
        <end position="147"/>
    </location>
</feature>
<dbReference type="PATRIC" id="fig|1449976.3.peg.6793"/>
<feature type="transmembrane region" description="Helical" evidence="7">
    <location>
        <begin position="153"/>
        <end position="173"/>
    </location>
</feature>
<accession>W5WHS4</accession>
<dbReference type="Proteomes" id="UP000019225">
    <property type="component" value="Chromosome"/>
</dbReference>
<proteinExistence type="inferred from homology"/>
<organism evidence="9 10">
    <name type="scientific">Kutzneria albida DSM 43870</name>
    <dbReference type="NCBI Taxonomy" id="1449976"/>
    <lineage>
        <taxon>Bacteria</taxon>
        <taxon>Bacillati</taxon>
        <taxon>Actinomycetota</taxon>
        <taxon>Actinomycetes</taxon>
        <taxon>Pseudonocardiales</taxon>
        <taxon>Pseudonocardiaceae</taxon>
        <taxon>Kutzneria</taxon>
    </lineage>
</organism>
<dbReference type="InterPro" id="IPR051258">
    <property type="entry name" value="Diverse_Substrate_Transporter"/>
</dbReference>
<evidence type="ECO:0000313" key="9">
    <source>
        <dbReference type="EMBL" id="AHI00122.1"/>
    </source>
</evidence>
<dbReference type="Pfam" id="PF00892">
    <property type="entry name" value="EamA"/>
    <property type="match status" value="1"/>
</dbReference>
<evidence type="ECO:0000313" key="10">
    <source>
        <dbReference type="Proteomes" id="UP000019225"/>
    </source>
</evidence>
<gene>
    <name evidence="9" type="ORF">KALB_6763</name>
</gene>
<dbReference type="eggNOG" id="COG5006">
    <property type="taxonomic scope" value="Bacteria"/>
</dbReference>
<comment type="subcellular location">
    <subcellularLocation>
        <location evidence="1">Cell membrane</location>
        <topology evidence="1">Multi-pass membrane protein</topology>
    </subcellularLocation>
</comment>
<evidence type="ECO:0000256" key="6">
    <source>
        <dbReference type="ARBA" id="ARBA00023136"/>
    </source>
</evidence>
<evidence type="ECO:0000256" key="3">
    <source>
        <dbReference type="ARBA" id="ARBA00022475"/>
    </source>
</evidence>
<protein>
    <recommendedName>
        <fullName evidence="8">EamA domain-containing protein</fullName>
    </recommendedName>
</protein>
<dbReference type="STRING" id="1449976.KALB_6763"/>
<evidence type="ECO:0000256" key="7">
    <source>
        <dbReference type="SAM" id="Phobius"/>
    </source>
</evidence>
<sequence length="342" mass="35000">MKVPFGALGVVNGTFVTWRPRPECGRGSGLSGVLPNVWVMVMAQAEGTPGRWLPRWAALPQLAGQAMGSIPPTGLLLGGMVSVQFGAAVAKDLFPLVGAAGTAGVRLVFAAVFLLVLWRPTLKLGRKALPVVLGYGAVLGLMNLMFYEALARLPLGIAVTIEFLGPLAVALAGSRRWLDVLWALLAGAGVALLTRADGGISFVGLLFVLGAATCWALYILIGAKLGEVTSGGSGLALSMTVGALIVAPFSVAEAGGALLSPLALLAGAGVAVLSSVIPYSLELEALRKIPPRLFGVLMSVEPALGALAGVLLLGEHLGGWQWAAIVCVVAASAGATWTARRR</sequence>
<dbReference type="PANTHER" id="PTHR42920:SF5">
    <property type="entry name" value="EAMA DOMAIN-CONTAINING PROTEIN"/>
    <property type="match status" value="1"/>
</dbReference>
<feature type="transmembrane region" description="Helical" evidence="7">
    <location>
        <begin position="258"/>
        <end position="281"/>
    </location>
</feature>
<comment type="similarity">
    <text evidence="2">Belongs to the EamA transporter family.</text>
</comment>
<feature type="transmembrane region" description="Helical" evidence="7">
    <location>
        <begin position="293"/>
        <end position="314"/>
    </location>
</feature>
<dbReference type="SUPFAM" id="SSF103481">
    <property type="entry name" value="Multidrug resistance efflux transporter EmrE"/>
    <property type="match status" value="2"/>
</dbReference>
<evidence type="ECO:0000256" key="4">
    <source>
        <dbReference type="ARBA" id="ARBA00022692"/>
    </source>
</evidence>
<evidence type="ECO:0000256" key="1">
    <source>
        <dbReference type="ARBA" id="ARBA00004651"/>
    </source>
</evidence>
<keyword evidence="4 7" id="KW-0812">Transmembrane</keyword>
<dbReference type="GO" id="GO:0005886">
    <property type="term" value="C:plasma membrane"/>
    <property type="evidence" value="ECO:0007669"/>
    <property type="project" value="UniProtKB-SubCell"/>
</dbReference>
<keyword evidence="10" id="KW-1185">Reference proteome</keyword>
<keyword evidence="5 7" id="KW-1133">Transmembrane helix</keyword>
<feature type="transmembrane region" description="Helical" evidence="7">
    <location>
        <begin position="93"/>
        <end position="116"/>
    </location>
</feature>
<keyword evidence="6 7" id="KW-0472">Membrane</keyword>
<evidence type="ECO:0000256" key="5">
    <source>
        <dbReference type="ARBA" id="ARBA00022989"/>
    </source>
</evidence>
<dbReference type="AlphaFoldDB" id="W5WHS4"/>
<dbReference type="InterPro" id="IPR000620">
    <property type="entry name" value="EamA_dom"/>
</dbReference>
<feature type="transmembrane region" description="Helical" evidence="7">
    <location>
        <begin position="320"/>
        <end position="339"/>
    </location>
</feature>
<evidence type="ECO:0000259" key="8">
    <source>
        <dbReference type="Pfam" id="PF00892"/>
    </source>
</evidence>
<keyword evidence="3" id="KW-1003">Cell membrane</keyword>
<feature type="transmembrane region" description="Helical" evidence="7">
    <location>
        <begin position="233"/>
        <end position="252"/>
    </location>
</feature>
<reference evidence="9 10" key="1">
    <citation type="journal article" date="2014" name="BMC Genomics">
        <title>Complete genome sequence of producer of the glycopeptide antibiotic Aculeximycin Kutzneria albida DSM 43870T, a representative of minor genus of Pseudonocardiaceae.</title>
        <authorList>
            <person name="Rebets Y."/>
            <person name="Tokovenko B."/>
            <person name="Lushchyk I."/>
            <person name="Ruckert C."/>
            <person name="Zaburannyi N."/>
            <person name="Bechthold A."/>
            <person name="Kalinowski J."/>
            <person name="Luzhetskyy A."/>
        </authorList>
    </citation>
    <scope>NUCLEOTIDE SEQUENCE [LARGE SCALE GENOMIC DNA]</scope>
    <source>
        <strain evidence="9">DSM 43870</strain>
    </source>
</reference>
<feature type="domain" description="EamA" evidence="8">
    <location>
        <begin position="204"/>
        <end position="333"/>
    </location>
</feature>
<dbReference type="HOGENOM" id="CLU_057295_0_2_11"/>
<name>W5WHS4_9PSEU</name>
<feature type="transmembrane region" description="Helical" evidence="7">
    <location>
        <begin position="202"/>
        <end position="221"/>
    </location>
</feature>
<evidence type="ECO:0000256" key="2">
    <source>
        <dbReference type="ARBA" id="ARBA00007362"/>
    </source>
</evidence>